<proteinExistence type="predicted"/>
<keyword evidence="8" id="KW-1185">Reference proteome</keyword>
<evidence type="ECO:0000256" key="4">
    <source>
        <dbReference type="ARBA" id="ARBA00023136"/>
    </source>
</evidence>
<feature type="domain" description="Translocation and assembly module TamB C-terminal" evidence="6">
    <location>
        <begin position="874"/>
        <end position="1233"/>
    </location>
</feature>
<keyword evidence="2 5" id="KW-0812">Transmembrane</keyword>
<name>A0ABP3PBY2_9PROT</name>
<protein>
    <recommendedName>
        <fullName evidence="6">Translocation and assembly module TamB C-terminal domain-containing protein</fullName>
    </recommendedName>
</protein>
<keyword evidence="4 5" id="KW-0472">Membrane</keyword>
<dbReference type="InterPro" id="IPR007452">
    <property type="entry name" value="TamB_C"/>
</dbReference>
<sequence>MLSQLPTWVKRLWTRRTLVIAGSSVGGLILFVLFCLYTPPGHAILAWAIEPLSGGEVAIRGLSGTPNHLKARKVEVRDSGGTWLVVEGAALDWHLLSALGSHLRIERIAADKVVVVRREIPSQTTSTSTTIIDIGAIDLPRVEVASSVLGRRAALSASGKLYYASRHNVKADLSIRRLDGPGRYEIHAGIVDDIARGTIEIKESGDGLVGGLFGLPDLGPVTIGARAGARGSANDVHFDLGAGLLDVSGGGVLDLKASSADIDFSVVAPAMTPSKTLSWGMISARGHMHGPFAKPDIDARMKIADLKASGTRLAALEAILTGTGGKANLQGTVVGLILPGEKSGAFASEPVVVNAEADLAAPDRPVRLTLAHPLLKASARATTRTPMTGWLRLEAPSLKGLAGLTGLAIEGRATLAADFRRTATDTEIKADGTVAARGDSVPARLLGNAKFSADATMNANVLALKATLAAAAIKADVHGTSGTQQSFVADIAFSDLSRLAPTLIGTLNLRASLSGPAGNGTLSMEGSARAATKGMAKQAVTFSAHAEGLPDLKSARIRASGRFDGSPVSVRTDIAQTKAKQWKVDIADASWRSAHARGSLVIAGTTPQGAVALRVQRLADFAPLVGTALTGSLDARTEFRGNTAAVRASVAGLSAGGATFERVDLGGNVANPFGSPVLSLTLTAPRFSTDAASGSASVRVSGPMDALAIAANTDVTTTDGQSFTVAVNASANTKAQHVTVSRFEGVWRDQTVTLAAPATIDYADGLKFAATFVEGKAMQLTVGGTIPSKGSMNVRANGTADLGVILSGLASVGQNVRGKIVLNVAVTGTSSKPNVVGQATLTGGKIQDYTRGLNLTDIEAVADAQGSAIRLTKFTAKAGPGTVNGSGTVDLAAKGMPVDIAFKASNARPITSDLFTANLDSDLKLQGHLSDGMTLSGTLRILNGNINIPEKFPQEVATLNVRRSRSSGPPAPPPKTTRITLDLTLRSPGQIFVRGRGLEAEFQGALKIGGTTGAPQVLGALEMRRGTFSLAGANLTFTSGTISFNGQALRSRIDPGLDLVAQQESGGITATLKITGTASQPKIALSSTPSMPQDEILAQLLFQQSSKSLSAMQLASVAQAAATLSGGGGGIDPVGTIRKSLGLDRLAVGSNSQSGASGLGATSIEAGKYVLRNVYIGAQQDLSGGTKATVQVDLTRHLKVQAQVNTGPRAANTTSTPLRDQGDSIGLSYQFEY</sequence>
<accession>A0ABP3PBY2</accession>
<evidence type="ECO:0000256" key="2">
    <source>
        <dbReference type="ARBA" id="ARBA00022692"/>
    </source>
</evidence>
<evidence type="ECO:0000256" key="3">
    <source>
        <dbReference type="ARBA" id="ARBA00022989"/>
    </source>
</evidence>
<evidence type="ECO:0000313" key="7">
    <source>
        <dbReference type="EMBL" id="GAA0560505.1"/>
    </source>
</evidence>
<evidence type="ECO:0000313" key="8">
    <source>
        <dbReference type="Proteomes" id="UP001499951"/>
    </source>
</evidence>
<keyword evidence="3 5" id="KW-1133">Transmembrane helix</keyword>
<comment type="subcellular location">
    <subcellularLocation>
        <location evidence="1">Membrane</location>
        <topology evidence="1">Single-pass membrane protein</topology>
    </subcellularLocation>
</comment>
<dbReference type="EMBL" id="BAAADD010000001">
    <property type="protein sequence ID" value="GAA0560505.1"/>
    <property type="molecule type" value="Genomic_DNA"/>
</dbReference>
<dbReference type="RefSeq" id="WP_166931716.1">
    <property type="nucleotide sequence ID" value="NZ_BAAADD010000001.1"/>
</dbReference>
<dbReference type="Proteomes" id="UP001499951">
    <property type="component" value="Unassembled WGS sequence"/>
</dbReference>
<comment type="caution">
    <text evidence="7">The sequence shown here is derived from an EMBL/GenBank/DDBJ whole genome shotgun (WGS) entry which is preliminary data.</text>
</comment>
<dbReference type="PANTHER" id="PTHR36985">
    <property type="entry name" value="TRANSLOCATION AND ASSEMBLY MODULE SUBUNIT TAMB"/>
    <property type="match status" value="1"/>
</dbReference>
<feature type="transmembrane region" description="Helical" evidence="5">
    <location>
        <begin position="18"/>
        <end position="39"/>
    </location>
</feature>
<organism evidence="7 8">
    <name type="scientific">Rhizomicrobium electricum</name>
    <dbReference type="NCBI Taxonomy" id="480070"/>
    <lineage>
        <taxon>Bacteria</taxon>
        <taxon>Pseudomonadati</taxon>
        <taxon>Pseudomonadota</taxon>
        <taxon>Alphaproteobacteria</taxon>
        <taxon>Micropepsales</taxon>
        <taxon>Micropepsaceae</taxon>
        <taxon>Rhizomicrobium</taxon>
    </lineage>
</organism>
<gene>
    <name evidence="7" type="ORF">GCM10008942_06240</name>
</gene>
<evidence type="ECO:0000256" key="5">
    <source>
        <dbReference type="SAM" id="Phobius"/>
    </source>
</evidence>
<dbReference type="PANTHER" id="PTHR36985:SF1">
    <property type="entry name" value="TRANSLOCATION AND ASSEMBLY MODULE SUBUNIT TAMB"/>
    <property type="match status" value="1"/>
</dbReference>
<evidence type="ECO:0000259" key="6">
    <source>
        <dbReference type="Pfam" id="PF04357"/>
    </source>
</evidence>
<reference evidence="8" key="1">
    <citation type="journal article" date="2019" name="Int. J. Syst. Evol. Microbiol.">
        <title>The Global Catalogue of Microorganisms (GCM) 10K type strain sequencing project: providing services to taxonomists for standard genome sequencing and annotation.</title>
        <authorList>
            <consortium name="The Broad Institute Genomics Platform"/>
            <consortium name="The Broad Institute Genome Sequencing Center for Infectious Disease"/>
            <person name="Wu L."/>
            <person name="Ma J."/>
        </authorList>
    </citation>
    <scope>NUCLEOTIDE SEQUENCE [LARGE SCALE GENOMIC DNA]</scope>
    <source>
        <strain evidence="8">JCM 15089</strain>
    </source>
</reference>
<dbReference type="Pfam" id="PF04357">
    <property type="entry name" value="TamB"/>
    <property type="match status" value="1"/>
</dbReference>
<evidence type="ECO:0000256" key="1">
    <source>
        <dbReference type="ARBA" id="ARBA00004167"/>
    </source>
</evidence>